<dbReference type="SUPFAM" id="SSF52518">
    <property type="entry name" value="Thiamin diphosphate-binding fold (THDP-binding)"/>
    <property type="match status" value="1"/>
</dbReference>
<protein>
    <submittedName>
        <fullName evidence="5">Transketolase</fullName>
    </submittedName>
</protein>
<dbReference type="eggNOG" id="COG3959">
    <property type="taxonomic scope" value="Bacteria"/>
</dbReference>
<dbReference type="RefSeq" id="WP_025833141.1">
    <property type="nucleotide sequence ID" value="NZ_FQZN01000022.1"/>
</dbReference>
<gene>
    <name evidence="5" type="ORF">SAMN05444350_12260</name>
</gene>
<dbReference type="Proteomes" id="UP000184192">
    <property type="component" value="Unassembled WGS sequence"/>
</dbReference>
<organism evidence="5 6">
    <name type="scientific">Bacteroides stercorirosoris</name>
    <dbReference type="NCBI Taxonomy" id="871324"/>
    <lineage>
        <taxon>Bacteria</taxon>
        <taxon>Pseudomonadati</taxon>
        <taxon>Bacteroidota</taxon>
        <taxon>Bacteroidia</taxon>
        <taxon>Bacteroidales</taxon>
        <taxon>Bacteroidaceae</taxon>
        <taxon>Bacteroides</taxon>
    </lineage>
</organism>
<dbReference type="CDD" id="cd02012">
    <property type="entry name" value="TPP_TK"/>
    <property type="match status" value="1"/>
</dbReference>
<evidence type="ECO:0000259" key="4">
    <source>
        <dbReference type="Pfam" id="PF00456"/>
    </source>
</evidence>
<dbReference type="InterPro" id="IPR005474">
    <property type="entry name" value="Transketolase_N"/>
</dbReference>
<comment type="cofactor">
    <cofactor evidence="1">
        <name>thiamine diphosphate</name>
        <dbReference type="ChEBI" id="CHEBI:58937"/>
    </cofactor>
</comment>
<dbReference type="EMBL" id="FQZN01000022">
    <property type="protein sequence ID" value="SHJ32579.1"/>
    <property type="molecule type" value="Genomic_DNA"/>
</dbReference>
<feature type="domain" description="Transketolase N-terminal" evidence="4">
    <location>
        <begin position="11"/>
        <end position="253"/>
    </location>
</feature>
<evidence type="ECO:0000313" key="5">
    <source>
        <dbReference type="EMBL" id="SHJ32579.1"/>
    </source>
</evidence>
<evidence type="ECO:0000256" key="2">
    <source>
        <dbReference type="ARBA" id="ARBA00007131"/>
    </source>
</evidence>
<accession>A0A1M6IDS1</accession>
<keyword evidence="3" id="KW-0786">Thiamine pyrophosphate</keyword>
<dbReference type="Gene3D" id="3.40.50.970">
    <property type="match status" value="1"/>
</dbReference>
<sequence>MANCKWTSEQLAWKIRRHGVEMTHLSGGSHLGAILSVADIVAILYADVLNYDSKNPKWKDRDRFILSKGHAGASIYAALAECGFFEVEELKTHYQNGSRLSGHVSHHLPGVEFSTGSLGHGLGAAAGFAFALKKDGRSERSFVVLGDGECDEGSVWEAALFANHFRLNNLCAIVDHNHMQSMDFNENTLEIENFAEKWASFGWNVIEINGNDHKELKYAFAKVAEYAANDEHKPTVIIANTIKGFGIPFMQNDILWHYRFPHDGWEYDCAVSELHKIKPAGCDDPYTPNGIENPQLPTDKDDIYNDHTFSHTWNTTYPEKMRRVDAKIGTTEKVHNV</sequence>
<evidence type="ECO:0000256" key="1">
    <source>
        <dbReference type="ARBA" id="ARBA00001964"/>
    </source>
</evidence>
<reference evidence="6" key="1">
    <citation type="submission" date="2016-11" db="EMBL/GenBank/DDBJ databases">
        <authorList>
            <person name="Varghese N."/>
            <person name="Submissions S."/>
        </authorList>
    </citation>
    <scope>NUCLEOTIDE SEQUENCE [LARGE SCALE GENOMIC DNA]</scope>
    <source>
        <strain evidence="6">DSM 26884</strain>
    </source>
</reference>
<comment type="similarity">
    <text evidence="2">Belongs to the transketolase family.</text>
</comment>
<dbReference type="GeneID" id="92713452"/>
<dbReference type="PANTHER" id="PTHR47514:SF1">
    <property type="entry name" value="TRANSKETOLASE N-TERMINAL SECTION-RELATED"/>
    <property type="match status" value="1"/>
</dbReference>
<keyword evidence="6" id="KW-1185">Reference proteome</keyword>
<evidence type="ECO:0000256" key="3">
    <source>
        <dbReference type="ARBA" id="ARBA00023052"/>
    </source>
</evidence>
<dbReference type="Pfam" id="PF00456">
    <property type="entry name" value="Transketolase_N"/>
    <property type="match status" value="1"/>
</dbReference>
<evidence type="ECO:0000313" key="6">
    <source>
        <dbReference type="Proteomes" id="UP000184192"/>
    </source>
</evidence>
<dbReference type="PANTHER" id="PTHR47514">
    <property type="entry name" value="TRANSKETOLASE N-TERMINAL SECTION-RELATED"/>
    <property type="match status" value="1"/>
</dbReference>
<name>A0A1M6IDS1_9BACE</name>
<dbReference type="InterPro" id="IPR029061">
    <property type="entry name" value="THDP-binding"/>
</dbReference>
<dbReference type="AlphaFoldDB" id="A0A1M6IDS1"/>
<proteinExistence type="inferred from homology"/>